<name>A0A515ERV1_9BURK</name>
<dbReference type="GO" id="GO:0000160">
    <property type="term" value="P:phosphorelay signal transduction system"/>
    <property type="evidence" value="ECO:0007669"/>
    <property type="project" value="InterPro"/>
</dbReference>
<accession>A0A515ERV1</accession>
<proteinExistence type="predicted"/>
<dbReference type="PROSITE" id="PS50110">
    <property type="entry name" value="RESPONSE_REGULATORY"/>
    <property type="match status" value="1"/>
</dbReference>
<organism evidence="3 4">
    <name type="scientific">Rhodoferax aquaticus</name>
    <dbReference type="NCBI Taxonomy" id="2527691"/>
    <lineage>
        <taxon>Bacteria</taxon>
        <taxon>Pseudomonadati</taxon>
        <taxon>Pseudomonadota</taxon>
        <taxon>Betaproteobacteria</taxon>
        <taxon>Burkholderiales</taxon>
        <taxon>Comamonadaceae</taxon>
        <taxon>Rhodoferax</taxon>
    </lineage>
</organism>
<evidence type="ECO:0000313" key="3">
    <source>
        <dbReference type="EMBL" id="QDL55379.1"/>
    </source>
</evidence>
<dbReference type="EMBL" id="CP036282">
    <property type="protein sequence ID" value="QDL55379.1"/>
    <property type="molecule type" value="Genomic_DNA"/>
</dbReference>
<dbReference type="InterPro" id="IPR001789">
    <property type="entry name" value="Sig_transdc_resp-reg_receiver"/>
</dbReference>
<dbReference type="RefSeq" id="WP_142812537.1">
    <property type="nucleotide sequence ID" value="NZ_CP036282.1"/>
</dbReference>
<evidence type="ECO:0000259" key="2">
    <source>
        <dbReference type="PROSITE" id="PS50110"/>
    </source>
</evidence>
<dbReference type="SUPFAM" id="SSF52172">
    <property type="entry name" value="CheY-like"/>
    <property type="match status" value="1"/>
</dbReference>
<dbReference type="KEGG" id="rhg:EXZ61_15040"/>
<reference evidence="4" key="2">
    <citation type="journal article" date="2020" name="Int. J. Syst. Evol. Microbiol.">
        <title>Genomic insights into a novel species Rhodoferax aquaticus sp. nov., isolated from freshwater.</title>
        <authorList>
            <person name="Li T."/>
            <person name="Zhuo Y."/>
            <person name="Jin C.Z."/>
            <person name="Wu X."/>
            <person name="Ko S.R."/>
            <person name="Jin F.J."/>
            <person name="Ahn C.Y."/>
            <person name="Oh H.M."/>
            <person name="Lee H.G."/>
            <person name="Jin L."/>
        </authorList>
    </citation>
    <scope>NUCLEOTIDE SEQUENCE [LARGE SCALE GENOMIC DNA]</scope>
    <source>
        <strain evidence="4">Gr-4</strain>
    </source>
</reference>
<protein>
    <recommendedName>
        <fullName evidence="2">Response regulatory domain-containing protein</fullName>
    </recommendedName>
</protein>
<comment type="caution">
    <text evidence="1">Lacks conserved residue(s) required for the propagation of feature annotation.</text>
</comment>
<evidence type="ECO:0000256" key="1">
    <source>
        <dbReference type="PROSITE-ProRule" id="PRU00169"/>
    </source>
</evidence>
<reference evidence="4" key="1">
    <citation type="submission" date="2019-02" db="EMBL/GenBank/DDBJ databases">
        <title>Complete genome sequence of Rhodoferax sp. Gr-4.</title>
        <authorList>
            <person name="Jin L."/>
        </authorList>
    </citation>
    <scope>NUCLEOTIDE SEQUENCE [LARGE SCALE GENOMIC DNA]</scope>
    <source>
        <strain evidence="4">Gr-4</strain>
    </source>
</reference>
<evidence type="ECO:0000313" key="4">
    <source>
        <dbReference type="Proteomes" id="UP000317365"/>
    </source>
</evidence>
<sequence length="44" mass="4908">MMYLQMPVVGGLEAAQRIRAMETAACRVPIIVVTVKAWESDRDT</sequence>
<dbReference type="AlphaFoldDB" id="A0A515ERV1"/>
<feature type="domain" description="Response regulatory" evidence="2">
    <location>
        <begin position="1"/>
        <end position="44"/>
    </location>
</feature>
<keyword evidence="4" id="KW-1185">Reference proteome</keyword>
<dbReference type="InterPro" id="IPR011006">
    <property type="entry name" value="CheY-like_superfamily"/>
</dbReference>
<gene>
    <name evidence="3" type="ORF">EXZ61_15040</name>
</gene>
<dbReference type="Gene3D" id="3.40.50.2300">
    <property type="match status" value="1"/>
</dbReference>
<dbReference type="Proteomes" id="UP000317365">
    <property type="component" value="Chromosome"/>
</dbReference>